<name>A0A2N5Y687_9GAMM</name>
<dbReference type="GO" id="GO:0008270">
    <property type="term" value="F:zinc ion binding"/>
    <property type="evidence" value="ECO:0007669"/>
    <property type="project" value="InterPro"/>
</dbReference>
<accession>A0A2N5Y687</accession>
<organism evidence="10 11">
    <name type="scientific">Kineobactrum sediminis</name>
    <dbReference type="NCBI Taxonomy" id="1905677"/>
    <lineage>
        <taxon>Bacteria</taxon>
        <taxon>Pseudomonadati</taxon>
        <taxon>Pseudomonadota</taxon>
        <taxon>Gammaproteobacteria</taxon>
        <taxon>Cellvibrionales</taxon>
        <taxon>Halieaceae</taxon>
        <taxon>Kineobactrum</taxon>
    </lineage>
</organism>
<evidence type="ECO:0000256" key="7">
    <source>
        <dbReference type="HAMAP-Rule" id="MF_01428"/>
    </source>
</evidence>
<dbReference type="PANTHER" id="PTHR43311">
    <property type="entry name" value="GLUTAMATE--TRNA LIGASE"/>
    <property type="match status" value="1"/>
</dbReference>
<comment type="similarity">
    <text evidence="7">Belongs to the class-I aminoacyl-tRNA synthetase family. GluQ subfamily.</text>
</comment>
<sequence>MSERFPAPYRGRFAPSPTGPLHLGSLITAVAGWLDARSVDGQWLMRMEDIDPPREQAGAAGRILASLEQHGLHHDEHVLWQNRRSNAYNGALAQLQHSGLLFSCSCSRREQGPGGDCRGNCRLRQTGISSPCALRVAVPPDFTSAWHDRWQGPQHWPLGRRITDFIVRRKDGLYAYQLAVVVDDAAQGITHVVRGSDLLESTPRQHLLQQLLGLPAPDYGHLPLITDSLGHKLSKQTHAPALVDVDATTNLRKALAFLQQPSPPTEVTEVDAVLTFATTHWAPEAVPHVMSIAAAP</sequence>
<dbReference type="NCBIfam" id="TIGR03838">
    <property type="entry name" value="queuosine_YadB"/>
    <property type="match status" value="1"/>
</dbReference>
<feature type="domain" description="Glutamyl/glutaminyl-tRNA synthetase class Ib catalytic" evidence="9">
    <location>
        <begin position="10"/>
        <end position="108"/>
    </location>
</feature>
<keyword evidence="3 7" id="KW-0547">Nucleotide-binding</keyword>
<feature type="binding site" evidence="7">
    <location>
        <position position="194"/>
    </location>
    <ligand>
        <name>L-glutamate</name>
        <dbReference type="ChEBI" id="CHEBI:29985"/>
    </ligand>
</feature>
<reference evidence="11" key="1">
    <citation type="submission" date="2017-11" db="EMBL/GenBank/DDBJ databases">
        <title>The draft genome sequence of Chromatocurvus sp. F02.</title>
        <authorList>
            <person name="Du Z.-J."/>
            <person name="Chang Y.-Q."/>
        </authorList>
    </citation>
    <scope>NUCLEOTIDE SEQUENCE [LARGE SCALE GENOMIC DNA]</scope>
    <source>
        <strain evidence="11">F02</strain>
    </source>
</reference>
<dbReference type="Gene3D" id="3.40.50.620">
    <property type="entry name" value="HUPs"/>
    <property type="match status" value="1"/>
</dbReference>
<evidence type="ECO:0000256" key="3">
    <source>
        <dbReference type="ARBA" id="ARBA00022741"/>
    </source>
</evidence>
<comment type="caution">
    <text evidence="10">The sequence shown here is derived from an EMBL/GenBank/DDBJ whole genome shotgun (WGS) entry which is preliminary data.</text>
</comment>
<evidence type="ECO:0000313" key="11">
    <source>
        <dbReference type="Proteomes" id="UP000234845"/>
    </source>
</evidence>
<dbReference type="InterPro" id="IPR022380">
    <property type="entry name" value="Glu-Q_tRNA(Asp)_Synthase"/>
</dbReference>
<dbReference type="InterPro" id="IPR014729">
    <property type="entry name" value="Rossmann-like_a/b/a_fold"/>
</dbReference>
<dbReference type="AlphaFoldDB" id="A0A2N5Y687"/>
<dbReference type="PANTHER" id="PTHR43311:SF1">
    <property type="entry name" value="GLUTAMYL-Q TRNA(ASP) SYNTHETASE"/>
    <property type="match status" value="1"/>
</dbReference>
<keyword evidence="2" id="KW-0479">Metal-binding</keyword>
<dbReference type="GO" id="GO:0005829">
    <property type="term" value="C:cytosol"/>
    <property type="evidence" value="ECO:0007669"/>
    <property type="project" value="TreeGrafter"/>
</dbReference>
<evidence type="ECO:0000256" key="2">
    <source>
        <dbReference type="ARBA" id="ARBA00022723"/>
    </source>
</evidence>
<evidence type="ECO:0000259" key="9">
    <source>
        <dbReference type="Pfam" id="PF00749"/>
    </source>
</evidence>
<gene>
    <name evidence="7" type="primary">gluQ</name>
    <name evidence="10" type="ORF">CWI75_00570</name>
</gene>
<dbReference type="SUPFAM" id="SSF52374">
    <property type="entry name" value="Nucleotidylyl transferase"/>
    <property type="match status" value="1"/>
</dbReference>
<keyword evidence="4" id="KW-0862">Zinc</keyword>
<protein>
    <recommendedName>
        <fullName evidence="7">Glutamyl-Q tRNA(Asp) synthetase</fullName>
        <shortName evidence="7">Glu-Q-RSs</shortName>
        <ecNumber evidence="7">6.1.1.-</ecNumber>
    </recommendedName>
</protein>
<feature type="domain" description="Glutamyl/glutaminyl-tRNA synthetase class Ib catalytic" evidence="9">
    <location>
        <begin position="130"/>
        <end position="241"/>
    </location>
</feature>
<feature type="binding site" evidence="7">
    <location>
        <position position="176"/>
    </location>
    <ligand>
        <name>L-glutamate</name>
        <dbReference type="ChEBI" id="CHEBI:29985"/>
    </ligand>
</feature>
<feature type="binding site" evidence="7">
    <location>
        <position position="48"/>
    </location>
    <ligand>
        <name>L-glutamate</name>
        <dbReference type="ChEBI" id="CHEBI:29985"/>
    </ligand>
</feature>
<dbReference type="PRINTS" id="PR00987">
    <property type="entry name" value="TRNASYNTHGLU"/>
</dbReference>
<dbReference type="GO" id="GO:0006424">
    <property type="term" value="P:glutamyl-tRNA aminoacylation"/>
    <property type="evidence" value="ECO:0007669"/>
    <property type="project" value="InterPro"/>
</dbReference>
<evidence type="ECO:0000313" key="10">
    <source>
        <dbReference type="EMBL" id="PLW83889.1"/>
    </source>
</evidence>
<dbReference type="InterPro" id="IPR000924">
    <property type="entry name" value="Glu/Gln-tRNA-synth"/>
</dbReference>
<feature type="binding site" evidence="7">
    <location>
        <begin position="12"/>
        <end position="16"/>
    </location>
    <ligand>
        <name>L-glutamate</name>
        <dbReference type="ChEBI" id="CHEBI:29985"/>
    </ligand>
</feature>
<evidence type="ECO:0000256" key="8">
    <source>
        <dbReference type="RuleBase" id="RU363037"/>
    </source>
</evidence>
<keyword evidence="8" id="KW-0648">Protein biosynthesis</keyword>
<comment type="function">
    <text evidence="7">Catalyzes the tRNA-independent activation of glutamate in presence of ATP and the subsequent transfer of glutamate onto a tRNA(Asp). Glutamate is transferred on the 2-amino-5-(4,5-dihydroxy-2-cyclopenten-1-yl) moiety of the queuosine in the wobble position of the QUC anticodon.</text>
</comment>
<evidence type="ECO:0000256" key="1">
    <source>
        <dbReference type="ARBA" id="ARBA00022598"/>
    </source>
</evidence>
<dbReference type="InterPro" id="IPR049940">
    <property type="entry name" value="GluQ/Sye"/>
</dbReference>
<dbReference type="GO" id="GO:0005524">
    <property type="term" value="F:ATP binding"/>
    <property type="evidence" value="ECO:0007669"/>
    <property type="project" value="UniProtKB-KW"/>
</dbReference>
<evidence type="ECO:0000256" key="5">
    <source>
        <dbReference type="ARBA" id="ARBA00022840"/>
    </source>
</evidence>
<evidence type="ECO:0000256" key="4">
    <source>
        <dbReference type="ARBA" id="ARBA00022833"/>
    </source>
</evidence>
<keyword evidence="11" id="KW-1185">Reference proteome</keyword>
<keyword evidence="5 7" id="KW-0067">ATP-binding</keyword>
<feature type="binding site" evidence="7">
    <location>
        <position position="235"/>
    </location>
    <ligand>
        <name>ATP</name>
        <dbReference type="ChEBI" id="CHEBI:30616"/>
    </ligand>
</feature>
<comment type="caution">
    <text evidence="7">Lacks conserved residue(s) required for the propagation of feature annotation.</text>
</comment>
<feature type="short sequence motif" description="'HIGH' region" evidence="7">
    <location>
        <begin position="15"/>
        <end position="25"/>
    </location>
</feature>
<dbReference type="NCBIfam" id="NF004314">
    <property type="entry name" value="PRK05710.1-3"/>
    <property type="match status" value="1"/>
</dbReference>
<dbReference type="EMBL" id="PKLZ01000001">
    <property type="protein sequence ID" value="PLW83889.1"/>
    <property type="molecule type" value="Genomic_DNA"/>
</dbReference>
<evidence type="ECO:0000256" key="6">
    <source>
        <dbReference type="ARBA" id="ARBA00023146"/>
    </source>
</evidence>
<dbReference type="EC" id="6.1.1.-" evidence="7"/>
<dbReference type="InterPro" id="IPR020058">
    <property type="entry name" value="Glu/Gln-tRNA-synth_Ib_cat-dom"/>
</dbReference>
<keyword evidence="1 7" id="KW-0436">Ligase</keyword>
<dbReference type="Proteomes" id="UP000234845">
    <property type="component" value="Unassembled WGS sequence"/>
</dbReference>
<dbReference type="Pfam" id="PF00749">
    <property type="entry name" value="tRNA-synt_1c"/>
    <property type="match status" value="2"/>
</dbReference>
<dbReference type="OrthoDB" id="9807503at2"/>
<dbReference type="RefSeq" id="WP_101519526.1">
    <property type="nucleotide sequence ID" value="NZ_PKLZ01000001.1"/>
</dbReference>
<dbReference type="HAMAP" id="MF_01428">
    <property type="entry name" value="Glu_Q_tRNA_synth"/>
    <property type="match status" value="1"/>
</dbReference>
<dbReference type="GO" id="GO:0006400">
    <property type="term" value="P:tRNA modification"/>
    <property type="evidence" value="ECO:0007669"/>
    <property type="project" value="InterPro"/>
</dbReference>
<proteinExistence type="inferred from homology"/>
<keyword evidence="6 7" id="KW-0030">Aminoacyl-tRNA synthetase</keyword>
<feature type="short sequence motif" description="'KMSKS' region" evidence="7">
    <location>
        <begin position="232"/>
        <end position="236"/>
    </location>
</feature>
<dbReference type="GO" id="GO:0004818">
    <property type="term" value="F:glutamate-tRNA ligase activity"/>
    <property type="evidence" value="ECO:0007669"/>
    <property type="project" value="TreeGrafter"/>
</dbReference>